<dbReference type="Proteomes" id="UP000076603">
    <property type="component" value="Unassembled WGS sequence"/>
</dbReference>
<comment type="cofactor">
    <cofactor evidence="6">
        <name>Zn(2+)</name>
        <dbReference type="ChEBI" id="CHEBI:29105"/>
    </cofactor>
    <text evidence="6">Binds 1 zinc ion per subunit.</text>
</comment>
<protein>
    <recommendedName>
        <fullName evidence="2">carbonic anhydrase</fullName>
        <ecNumber evidence="2">4.2.1.1</ecNumber>
    </recommendedName>
</protein>
<dbReference type="InterPro" id="IPR015892">
    <property type="entry name" value="Carbonic_anhydrase_CS"/>
</dbReference>
<sequence length="247" mass="26550">MKKGSKLKLILTTLVLSTSIVFGSGCTDASKTSKETEKSTQAEDTRYTRPETITSAEEAKKLLVDGNNRFVSGKILSKDLSDTRRKDLSVKGQKPFAVVITCSDSRVPPELIFDQALGDIFVIRDAGNVVDPITLGSIEYGAEHLGGPLIVVLGHEKCGAVKATVDGGEVPENIAAIVNKIKPSVEKAKSSAKNKEDIPELATDENINNTIAEIKKSSVIKHLEESKKVTVVGAKYHLESGQVTFTQ</sequence>
<accession>A0A161XBG2</accession>
<reference evidence="9 10" key="1">
    <citation type="submission" date="2016-04" db="EMBL/GenBank/DDBJ databases">
        <title>Genome sequence of Clostridium magnum DSM 2767.</title>
        <authorList>
            <person name="Poehlein A."/>
            <person name="Uhlig R."/>
            <person name="Fischer R."/>
            <person name="Bahl H."/>
            <person name="Daniel R."/>
        </authorList>
    </citation>
    <scope>NUCLEOTIDE SEQUENCE [LARGE SCALE GENOMIC DNA]</scope>
    <source>
        <strain evidence="9 10">DSM 2767</strain>
    </source>
</reference>
<feature type="binding site" evidence="6">
    <location>
        <position position="158"/>
    </location>
    <ligand>
        <name>Zn(2+)</name>
        <dbReference type="ChEBI" id="CHEBI:29105"/>
    </ligand>
</feature>
<dbReference type="SMART" id="SM00947">
    <property type="entry name" value="Pro_CA"/>
    <property type="match status" value="1"/>
</dbReference>
<evidence type="ECO:0000256" key="5">
    <source>
        <dbReference type="ARBA" id="ARBA00048348"/>
    </source>
</evidence>
<keyword evidence="6" id="KW-0479">Metal-binding</keyword>
<feature type="signal peptide" evidence="8">
    <location>
        <begin position="1"/>
        <end position="23"/>
    </location>
</feature>
<comment type="catalytic activity">
    <reaction evidence="5">
        <text>hydrogencarbonate + H(+) = CO2 + H2O</text>
        <dbReference type="Rhea" id="RHEA:10748"/>
        <dbReference type="ChEBI" id="CHEBI:15377"/>
        <dbReference type="ChEBI" id="CHEBI:15378"/>
        <dbReference type="ChEBI" id="CHEBI:16526"/>
        <dbReference type="ChEBI" id="CHEBI:17544"/>
        <dbReference type="EC" id="4.2.1.1"/>
    </reaction>
</comment>
<gene>
    <name evidence="9" type="primary">cynT</name>
    <name evidence="9" type="ORF">CLMAG_33750</name>
</gene>
<keyword evidence="4 9" id="KW-0456">Lyase</keyword>
<keyword evidence="8" id="KW-0732">Signal</keyword>
<dbReference type="InterPro" id="IPR001765">
    <property type="entry name" value="Carbonic_anhydrase"/>
</dbReference>
<evidence type="ECO:0000256" key="7">
    <source>
        <dbReference type="SAM" id="MobiDB-lite"/>
    </source>
</evidence>
<dbReference type="GO" id="GO:0004089">
    <property type="term" value="F:carbonate dehydratase activity"/>
    <property type="evidence" value="ECO:0007669"/>
    <property type="project" value="UniProtKB-EC"/>
</dbReference>
<feature type="binding site" evidence="6">
    <location>
        <position position="155"/>
    </location>
    <ligand>
        <name>Zn(2+)</name>
        <dbReference type="ChEBI" id="CHEBI:29105"/>
    </ligand>
</feature>
<dbReference type="AlphaFoldDB" id="A0A161XBG2"/>
<dbReference type="EMBL" id="LWAE01000003">
    <property type="protein sequence ID" value="KZL91616.1"/>
    <property type="molecule type" value="Genomic_DNA"/>
</dbReference>
<evidence type="ECO:0000256" key="1">
    <source>
        <dbReference type="ARBA" id="ARBA00006217"/>
    </source>
</evidence>
<feature type="binding site" evidence="6">
    <location>
        <position position="104"/>
    </location>
    <ligand>
        <name>Zn(2+)</name>
        <dbReference type="ChEBI" id="CHEBI:29105"/>
    </ligand>
</feature>
<dbReference type="STRING" id="1121326.CLMAG_33750"/>
<evidence type="ECO:0000256" key="3">
    <source>
        <dbReference type="ARBA" id="ARBA00022833"/>
    </source>
</evidence>
<dbReference type="OrthoDB" id="9769739at2"/>
<dbReference type="Pfam" id="PF00484">
    <property type="entry name" value="Pro_CA"/>
    <property type="match status" value="1"/>
</dbReference>
<dbReference type="PROSITE" id="PS00704">
    <property type="entry name" value="PROK_CO2_ANHYDRASE_1"/>
    <property type="match status" value="1"/>
</dbReference>
<feature type="binding site" evidence="6">
    <location>
        <position position="102"/>
    </location>
    <ligand>
        <name>Zn(2+)</name>
        <dbReference type="ChEBI" id="CHEBI:29105"/>
    </ligand>
</feature>
<keyword evidence="3 6" id="KW-0862">Zinc</keyword>
<comment type="similarity">
    <text evidence="1">Belongs to the beta-class carbonic anhydrase family.</text>
</comment>
<comment type="caution">
    <text evidence="9">The sequence shown here is derived from an EMBL/GenBank/DDBJ whole genome shotgun (WGS) entry which is preliminary data.</text>
</comment>
<dbReference type="RefSeq" id="WP_066624614.1">
    <property type="nucleotide sequence ID" value="NZ_FQXL01000005.1"/>
</dbReference>
<dbReference type="Gene3D" id="3.40.1050.10">
    <property type="entry name" value="Carbonic anhydrase"/>
    <property type="match status" value="1"/>
</dbReference>
<evidence type="ECO:0000256" key="8">
    <source>
        <dbReference type="SAM" id="SignalP"/>
    </source>
</evidence>
<dbReference type="PROSITE" id="PS51257">
    <property type="entry name" value="PROKAR_LIPOPROTEIN"/>
    <property type="match status" value="1"/>
</dbReference>
<evidence type="ECO:0000313" key="9">
    <source>
        <dbReference type="EMBL" id="KZL91616.1"/>
    </source>
</evidence>
<feature type="chain" id="PRO_5038442359" description="carbonic anhydrase" evidence="8">
    <location>
        <begin position="24"/>
        <end position="247"/>
    </location>
</feature>
<feature type="compositionally biased region" description="Basic and acidic residues" evidence="7">
    <location>
        <begin position="31"/>
        <end position="49"/>
    </location>
</feature>
<dbReference type="PANTHER" id="PTHR11002:SF79">
    <property type="entry name" value="CARBONIC ANHYDRASE 2"/>
    <property type="match status" value="1"/>
</dbReference>
<evidence type="ECO:0000313" key="10">
    <source>
        <dbReference type="Proteomes" id="UP000076603"/>
    </source>
</evidence>
<dbReference type="GO" id="GO:0015976">
    <property type="term" value="P:carbon utilization"/>
    <property type="evidence" value="ECO:0007669"/>
    <property type="project" value="InterPro"/>
</dbReference>
<proteinExistence type="inferred from homology"/>
<organism evidence="9 10">
    <name type="scientific">Clostridium magnum DSM 2767</name>
    <dbReference type="NCBI Taxonomy" id="1121326"/>
    <lineage>
        <taxon>Bacteria</taxon>
        <taxon>Bacillati</taxon>
        <taxon>Bacillota</taxon>
        <taxon>Clostridia</taxon>
        <taxon>Eubacteriales</taxon>
        <taxon>Clostridiaceae</taxon>
        <taxon>Clostridium</taxon>
    </lineage>
</organism>
<evidence type="ECO:0000256" key="6">
    <source>
        <dbReference type="PIRSR" id="PIRSR601765-1"/>
    </source>
</evidence>
<dbReference type="InterPro" id="IPR036874">
    <property type="entry name" value="Carbonic_anhydrase_sf"/>
</dbReference>
<dbReference type="SUPFAM" id="SSF53056">
    <property type="entry name" value="beta-carbonic anhydrase, cab"/>
    <property type="match status" value="1"/>
</dbReference>
<name>A0A161XBG2_9CLOT</name>
<dbReference type="PANTHER" id="PTHR11002">
    <property type="entry name" value="CARBONIC ANHYDRASE"/>
    <property type="match status" value="1"/>
</dbReference>
<evidence type="ECO:0000256" key="2">
    <source>
        <dbReference type="ARBA" id="ARBA00012925"/>
    </source>
</evidence>
<evidence type="ECO:0000256" key="4">
    <source>
        <dbReference type="ARBA" id="ARBA00023239"/>
    </source>
</evidence>
<feature type="region of interest" description="Disordered" evidence="7">
    <location>
        <begin position="28"/>
        <end position="50"/>
    </location>
</feature>
<keyword evidence="10" id="KW-1185">Reference proteome</keyword>
<dbReference type="CDD" id="cd03378">
    <property type="entry name" value="beta_CA_cladeC"/>
    <property type="match status" value="1"/>
</dbReference>
<dbReference type="PATRIC" id="fig|1121326.3.peg.3411"/>
<dbReference type="GO" id="GO:0008270">
    <property type="term" value="F:zinc ion binding"/>
    <property type="evidence" value="ECO:0007669"/>
    <property type="project" value="InterPro"/>
</dbReference>
<dbReference type="EC" id="4.2.1.1" evidence="2"/>